<feature type="compositionally biased region" description="Basic and acidic residues" evidence="2">
    <location>
        <begin position="530"/>
        <end position="544"/>
    </location>
</feature>
<feature type="region of interest" description="Disordered" evidence="2">
    <location>
        <begin position="523"/>
        <end position="550"/>
    </location>
</feature>
<dbReference type="Gene3D" id="2.60.120.260">
    <property type="entry name" value="Galactose-binding domain-like"/>
    <property type="match status" value="1"/>
</dbReference>
<dbReference type="InterPro" id="IPR050585">
    <property type="entry name" value="Xaa-Pro_dipeptidyl-ppase/CocE"/>
</dbReference>
<dbReference type="NCBIfam" id="TIGR00976">
    <property type="entry name" value="CocE_NonD"/>
    <property type="match status" value="1"/>
</dbReference>
<dbReference type="Pfam" id="PF02129">
    <property type="entry name" value="Peptidase_S15"/>
    <property type="match status" value="1"/>
</dbReference>
<dbReference type="InterPro" id="IPR029058">
    <property type="entry name" value="AB_hydrolase_fold"/>
</dbReference>
<dbReference type="Pfam" id="PF08530">
    <property type="entry name" value="PepX_C"/>
    <property type="match status" value="1"/>
</dbReference>
<dbReference type="Gene3D" id="1.10.3020.10">
    <property type="entry name" value="alpha-amino acid ester hydrolase ( Helical cap domain)"/>
    <property type="match status" value="1"/>
</dbReference>
<proteinExistence type="predicted"/>
<sequence>MKIVHSFPRTVRVIENLWIPMSDGTRLAARVWLPTDAVGDPVPVILEYMPYRKRDFTRLRDEPLHRYFAGHGYACVRLDLRGSGDSEGLLLDEYLPQELDDAVEAIAWLVDQPWCSGEVGMMGISWGGFNALQVAALRPAALKAIITMCSTDDRYADDVHYQGGCLLNENLGWGSVLLSCATTPPDPDIVGAAWRDQWRQRIERAPLYPLTWMRHPHRDAYWRHGSICEAFAAVDCPVFAVGGWADGYVNAIPRLLAGLEVPRKGLIGPWSHAFPHAALPGPAIGFFQEALRWWDHWLKGLDTGVMDEPLLRVWMEEYVPPAPMHVERPGRWVAEDAWPSPRIRPRMLYLNVLSLGESPEPADRLRLASPQTTGLAAGDWYGFGAEGESPTDQREDDGKSLVFDSDPLIERLEILGAPVASLDLAVDRPVAHVIVRLDDVAPDGASARVSYGILNLTQRDSRAEPAPVIPGRRYQVDVRLNDIAYAFAAGHTLRLAISTCYWPVIWPAPERVQLELHTGTSRLTLPARPPRPEDTELRPFEPPERGPMPELTTLKAAPFRRLVERDLTTGMTVYRISTTGGDFGDAALARIEDIDLTVGYTLAKSYRIHDYDPETAEATVEQVTTHRRGHWHTRLECRTSLTATPQRFRIRGVLKAYEGDTLFARRDWDEEVERRLL</sequence>
<protein>
    <recommendedName>
        <fullName evidence="3">Xaa-Pro dipeptidyl-peptidase C-terminal domain-containing protein</fullName>
    </recommendedName>
</protein>
<reference evidence="4 5" key="1">
    <citation type="submission" date="2020-08" db="EMBL/GenBank/DDBJ databases">
        <title>Genomic Encyclopedia of Type Strains, Phase III (KMG-III): the genomes of soil and plant-associated and newly described type strains.</title>
        <authorList>
            <person name="Whitman W."/>
        </authorList>
    </citation>
    <scope>NUCLEOTIDE SEQUENCE [LARGE SCALE GENOMIC DNA]</scope>
    <source>
        <strain evidence="4 5">CECT 5995</strain>
    </source>
</reference>
<organism evidence="4 5">
    <name type="scientific">Halomonas organivorans</name>
    <dbReference type="NCBI Taxonomy" id="257772"/>
    <lineage>
        <taxon>Bacteria</taxon>
        <taxon>Pseudomonadati</taxon>
        <taxon>Pseudomonadota</taxon>
        <taxon>Gammaproteobacteria</taxon>
        <taxon>Oceanospirillales</taxon>
        <taxon>Halomonadaceae</taxon>
        <taxon>Halomonas</taxon>
    </lineage>
</organism>
<dbReference type="InterPro" id="IPR008979">
    <property type="entry name" value="Galactose-bd-like_sf"/>
</dbReference>
<dbReference type="SUPFAM" id="SSF49785">
    <property type="entry name" value="Galactose-binding domain-like"/>
    <property type="match status" value="1"/>
</dbReference>
<keyword evidence="5" id="KW-1185">Reference proteome</keyword>
<dbReference type="Proteomes" id="UP000525987">
    <property type="component" value="Unassembled WGS sequence"/>
</dbReference>
<evidence type="ECO:0000256" key="1">
    <source>
        <dbReference type="ARBA" id="ARBA00022801"/>
    </source>
</evidence>
<dbReference type="InterPro" id="IPR000383">
    <property type="entry name" value="Xaa-Pro-like_dom"/>
</dbReference>
<keyword evidence="1" id="KW-0378">Hydrolase</keyword>
<accession>A0A7W5G7M4</accession>
<evidence type="ECO:0000256" key="2">
    <source>
        <dbReference type="SAM" id="MobiDB-lite"/>
    </source>
</evidence>
<evidence type="ECO:0000313" key="4">
    <source>
        <dbReference type="EMBL" id="MBB3142671.1"/>
    </source>
</evidence>
<dbReference type="InterPro" id="IPR005674">
    <property type="entry name" value="CocE/Ser_esterase"/>
</dbReference>
<dbReference type="InterPro" id="IPR013736">
    <property type="entry name" value="Xaa-Pro_dipept_C"/>
</dbReference>
<dbReference type="PANTHER" id="PTHR43056:SF10">
    <property type="entry name" value="COCE_NOND FAMILY, PUTATIVE (AFU_ORTHOLOGUE AFUA_7G00600)-RELATED"/>
    <property type="match status" value="1"/>
</dbReference>
<gene>
    <name evidence="4" type="ORF">FHR96_003571</name>
</gene>
<name>A0A7W5G7M4_9GAMM</name>
<dbReference type="PANTHER" id="PTHR43056">
    <property type="entry name" value="PEPTIDASE S9 PROLYL OLIGOPEPTIDASE"/>
    <property type="match status" value="1"/>
</dbReference>
<dbReference type="AlphaFoldDB" id="A0A7W5G7M4"/>
<dbReference type="EMBL" id="JACHXM010000025">
    <property type="protein sequence ID" value="MBB3142671.1"/>
    <property type="molecule type" value="Genomic_DNA"/>
</dbReference>
<evidence type="ECO:0000259" key="3">
    <source>
        <dbReference type="SMART" id="SM00939"/>
    </source>
</evidence>
<feature type="domain" description="Xaa-Pro dipeptidyl-peptidase C-terminal" evidence="3">
    <location>
        <begin position="291"/>
        <end position="546"/>
    </location>
</feature>
<evidence type="ECO:0000313" key="5">
    <source>
        <dbReference type="Proteomes" id="UP000525987"/>
    </source>
</evidence>
<dbReference type="Gene3D" id="3.40.50.1820">
    <property type="entry name" value="alpha/beta hydrolase"/>
    <property type="match status" value="1"/>
</dbReference>
<dbReference type="RefSeq" id="WP_183389037.1">
    <property type="nucleotide sequence ID" value="NZ_JACHXM010000025.1"/>
</dbReference>
<dbReference type="SUPFAM" id="SSF53474">
    <property type="entry name" value="alpha/beta-Hydrolases"/>
    <property type="match status" value="1"/>
</dbReference>
<comment type="caution">
    <text evidence="4">The sequence shown here is derived from an EMBL/GenBank/DDBJ whole genome shotgun (WGS) entry which is preliminary data.</text>
</comment>
<dbReference type="GO" id="GO:0008239">
    <property type="term" value="F:dipeptidyl-peptidase activity"/>
    <property type="evidence" value="ECO:0007669"/>
    <property type="project" value="InterPro"/>
</dbReference>
<dbReference type="SMART" id="SM00939">
    <property type="entry name" value="PepX_C"/>
    <property type="match status" value="1"/>
</dbReference>